<dbReference type="InterPro" id="IPR015424">
    <property type="entry name" value="PyrdxlP-dep_Trfase"/>
</dbReference>
<dbReference type="Gene3D" id="3.90.1150.10">
    <property type="entry name" value="Aspartate Aminotransferase, domain 1"/>
    <property type="match status" value="1"/>
</dbReference>
<evidence type="ECO:0000256" key="3">
    <source>
        <dbReference type="ARBA" id="ARBA00022679"/>
    </source>
</evidence>
<gene>
    <name evidence="6" type="ORF">H9717_10885</name>
</gene>
<dbReference type="InterPro" id="IPR004839">
    <property type="entry name" value="Aminotransferase_I/II_large"/>
</dbReference>
<comment type="cofactor">
    <cofactor evidence="1">
        <name>pyridoxal 5'-phosphate</name>
        <dbReference type="ChEBI" id="CHEBI:597326"/>
    </cofactor>
</comment>
<reference evidence="6" key="2">
    <citation type="submission" date="2021-04" db="EMBL/GenBank/DDBJ databases">
        <authorList>
            <person name="Gilroy R."/>
        </authorList>
    </citation>
    <scope>NUCLEOTIDE SEQUENCE</scope>
    <source>
        <strain evidence="6">CHK179-7159</strain>
    </source>
</reference>
<accession>A0A9D2L0F6</accession>
<evidence type="ECO:0000313" key="7">
    <source>
        <dbReference type="Proteomes" id="UP000886858"/>
    </source>
</evidence>
<dbReference type="InterPro" id="IPR050859">
    <property type="entry name" value="Class-I_PLP-dep_aminotransf"/>
</dbReference>
<sequence>MEYRFPEKVMGKRDSLIREIAEKGRAIPGFLSFAMGNPAPESIPVECLQQCAAEVFSEDPMAVLQYGPMEGDGKLAAWIRNRLTGAKGLPEDGQRLLLLTGSGKALGLVPRTLCAEGDRAFCDAFTFPNAFNSVKNVGGIPVGIPMDEKGMIPEALEKEAAKGGGKYVYLIPNFQNPTGMTMPFERRRELYEVARKYDLIIYEDDPYGEIRFSGEAVPAIKSLDEDGRVLYVGSFSKTLSAGLRVGFLYGAGELVGKIASVKGADGQDPLFNQKIIEKCLEKMDYEAHLKEISAIYGKKCMAMAEGLKKACAPSLGIHVPEGGMFLWVTVPETVDVDAMSDAALKAGVGVVKSAAFAVDPGRPGHAFRLNFSAPALEQIEEGVKRFGEVTKEFC</sequence>
<dbReference type="PANTHER" id="PTHR42790:SF19">
    <property type="entry name" value="KYNURENINE_ALPHA-AMINOADIPATE AMINOTRANSFERASE, MITOCHONDRIAL"/>
    <property type="match status" value="1"/>
</dbReference>
<evidence type="ECO:0000256" key="1">
    <source>
        <dbReference type="ARBA" id="ARBA00001933"/>
    </source>
</evidence>
<evidence type="ECO:0000256" key="2">
    <source>
        <dbReference type="ARBA" id="ARBA00022576"/>
    </source>
</evidence>
<feature type="domain" description="Aminotransferase class I/classII large" evidence="5">
    <location>
        <begin position="44"/>
        <end position="386"/>
    </location>
</feature>
<evidence type="ECO:0000256" key="4">
    <source>
        <dbReference type="ARBA" id="ARBA00022898"/>
    </source>
</evidence>
<dbReference type="CDD" id="cd00609">
    <property type="entry name" value="AAT_like"/>
    <property type="match status" value="1"/>
</dbReference>
<dbReference type="SUPFAM" id="SSF53383">
    <property type="entry name" value="PLP-dependent transferases"/>
    <property type="match status" value="1"/>
</dbReference>
<keyword evidence="3" id="KW-0808">Transferase</keyword>
<dbReference type="Proteomes" id="UP000886858">
    <property type="component" value="Unassembled WGS sequence"/>
</dbReference>
<evidence type="ECO:0000313" key="6">
    <source>
        <dbReference type="EMBL" id="HJA93598.1"/>
    </source>
</evidence>
<dbReference type="GO" id="GO:1901605">
    <property type="term" value="P:alpha-amino acid metabolic process"/>
    <property type="evidence" value="ECO:0007669"/>
    <property type="project" value="TreeGrafter"/>
</dbReference>
<dbReference type="GO" id="GO:0008483">
    <property type="term" value="F:transaminase activity"/>
    <property type="evidence" value="ECO:0007669"/>
    <property type="project" value="UniProtKB-KW"/>
</dbReference>
<proteinExistence type="predicted"/>
<keyword evidence="2 6" id="KW-0032">Aminotransferase</keyword>
<keyword evidence="4" id="KW-0663">Pyridoxal phosphate</keyword>
<dbReference type="AlphaFoldDB" id="A0A9D2L0F6"/>
<dbReference type="EMBL" id="DWYY01000119">
    <property type="protein sequence ID" value="HJA93598.1"/>
    <property type="molecule type" value="Genomic_DNA"/>
</dbReference>
<evidence type="ECO:0000259" key="5">
    <source>
        <dbReference type="Pfam" id="PF00155"/>
    </source>
</evidence>
<name>A0A9D2L0F6_9FIRM</name>
<dbReference type="Pfam" id="PF00155">
    <property type="entry name" value="Aminotran_1_2"/>
    <property type="match status" value="1"/>
</dbReference>
<protein>
    <submittedName>
        <fullName evidence="6">PLP-dependent aminotransferase family protein</fullName>
    </submittedName>
</protein>
<dbReference type="GO" id="GO:0030170">
    <property type="term" value="F:pyridoxal phosphate binding"/>
    <property type="evidence" value="ECO:0007669"/>
    <property type="project" value="InterPro"/>
</dbReference>
<dbReference type="InterPro" id="IPR015422">
    <property type="entry name" value="PyrdxlP-dep_Trfase_small"/>
</dbReference>
<reference evidence="6" key="1">
    <citation type="journal article" date="2021" name="PeerJ">
        <title>Extensive microbial diversity within the chicken gut microbiome revealed by metagenomics and culture.</title>
        <authorList>
            <person name="Gilroy R."/>
            <person name="Ravi A."/>
            <person name="Getino M."/>
            <person name="Pursley I."/>
            <person name="Horton D.L."/>
            <person name="Alikhan N.F."/>
            <person name="Baker D."/>
            <person name="Gharbi K."/>
            <person name="Hall N."/>
            <person name="Watson M."/>
            <person name="Adriaenssens E.M."/>
            <person name="Foster-Nyarko E."/>
            <person name="Jarju S."/>
            <person name="Secka A."/>
            <person name="Antonio M."/>
            <person name="Oren A."/>
            <person name="Chaudhuri R.R."/>
            <person name="La Ragione R."/>
            <person name="Hildebrand F."/>
            <person name="Pallen M.J."/>
        </authorList>
    </citation>
    <scope>NUCLEOTIDE SEQUENCE</scope>
    <source>
        <strain evidence="6">CHK179-7159</strain>
    </source>
</reference>
<dbReference type="PANTHER" id="PTHR42790">
    <property type="entry name" value="AMINOTRANSFERASE"/>
    <property type="match status" value="1"/>
</dbReference>
<comment type="caution">
    <text evidence="6">The sequence shown here is derived from an EMBL/GenBank/DDBJ whole genome shotgun (WGS) entry which is preliminary data.</text>
</comment>
<dbReference type="InterPro" id="IPR015421">
    <property type="entry name" value="PyrdxlP-dep_Trfase_major"/>
</dbReference>
<organism evidence="6 7">
    <name type="scientific">Candidatus Eisenbergiella merdipullorum</name>
    <dbReference type="NCBI Taxonomy" id="2838553"/>
    <lineage>
        <taxon>Bacteria</taxon>
        <taxon>Bacillati</taxon>
        <taxon>Bacillota</taxon>
        <taxon>Clostridia</taxon>
        <taxon>Lachnospirales</taxon>
        <taxon>Lachnospiraceae</taxon>
        <taxon>Eisenbergiella</taxon>
    </lineage>
</organism>
<dbReference type="Gene3D" id="3.40.640.10">
    <property type="entry name" value="Type I PLP-dependent aspartate aminotransferase-like (Major domain)"/>
    <property type="match status" value="1"/>
</dbReference>